<sequence>MSLSDLLPNMHLPAALLGLLLMPHFAMAPPVERLPGCEDASPSRRLPHRDQPPKWPLRLSQGVKGFHPAVYQRLSNAFL</sequence>
<protein>
    <submittedName>
        <fullName evidence="3">Uncharacterized protein</fullName>
    </submittedName>
</protein>
<evidence type="ECO:0000256" key="2">
    <source>
        <dbReference type="SAM" id="SignalP"/>
    </source>
</evidence>
<feature type="region of interest" description="Disordered" evidence="1">
    <location>
        <begin position="32"/>
        <end position="59"/>
    </location>
</feature>
<dbReference type="Proteomes" id="UP000235388">
    <property type="component" value="Unassembled WGS sequence"/>
</dbReference>
<dbReference type="EMBL" id="PGCJ01000836">
    <property type="protein sequence ID" value="PLW18179.1"/>
    <property type="molecule type" value="Genomic_DNA"/>
</dbReference>
<organism evidence="3 4">
    <name type="scientific">Puccinia coronata f. sp. avenae</name>
    <dbReference type="NCBI Taxonomy" id="200324"/>
    <lineage>
        <taxon>Eukaryota</taxon>
        <taxon>Fungi</taxon>
        <taxon>Dikarya</taxon>
        <taxon>Basidiomycota</taxon>
        <taxon>Pucciniomycotina</taxon>
        <taxon>Pucciniomycetes</taxon>
        <taxon>Pucciniales</taxon>
        <taxon>Pucciniaceae</taxon>
        <taxon>Puccinia</taxon>
    </lineage>
</organism>
<feature type="chain" id="PRO_5014769234" evidence="2">
    <location>
        <begin position="29"/>
        <end position="79"/>
    </location>
</feature>
<feature type="signal peptide" evidence="2">
    <location>
        <begin position="1"/>
        <end position="28"/>
    </location>
</feature>
<evidence type="ECO:0000313" key="4">
    <source>
        <dbReference type="Proteomes" id="UP000235388"/>
    </source>
</evidence>
<keyword evidence="4" id="KW-1185">Reference proteome</keyword>
<proteinExistence type="predicted"/>
<dbReference type="AlphaFoldDB" id="A0A2N5SY67"/>
<evidence type="ECO:0000313" key="3">
    <source>
        <dbReference type="EMBL" id="PLW18179.1"/>
    </source>
</evidence>
<gene>
    <name evidence="3" type="ORF">PCANC_12675</name>
</gene>
<keyword evidence="2" id="KW-0732">Signal</keyword>
<comment type="caution">
    <text evidence="3">The sequence shown here is derived from an EMBL/GenBank/DDBJ whole genome shotgun (WGS) entry which is preliminary data.</text>
</comment>
<name>A0A2N5SY67_9BASI</name>
<accession>A0A2N5SY67</accession>
<reference evidence="3 4" key="1">
    <citation type="submission" date="2017-11" db="EMBL/GenBank/DDBJ databases">
        <title>De novo assembly and phasing of dikaryotic genomes from two isolates of Puccinia coronata f. sp. avenae, the causal agent of oat crown rust.</title>
        <authorList>
            <person name="Miller M.E."/>
            <person name="Zhang Y."/>
            <person name="Omidvar V."/>
            <person name="Sperschneider J."/>
            <person name="Schwessinger B."/>
            <person name="Raley C."/>
            <person name="Palmer J.M."/>
            <person name="Garnica D."/>
            <person name="Upadhyaya N."/>
            <person name="Rathjen J."/>
            <person name="Taylor J.M."/>
            <person name="Park R.F."/>
            <person name="Dodds P.N."/>
            <person name="Hirsch C.D."/>
            <person name="Kianian S.F."/>
            <person name="Figueroa M."/>
        </authorList>
    </citation>
    <scope>NUCLEOTIDE SEQUENCE [LARGE SCALE GENOMIC DNA]</scope>
    <source>
        <strain evidence="3">12NC29</strain>
    </source>
</reference>
<evidence type="ECO:0000256" key="1">
    <source>
        <dbReference type="SAM" id="MobiDB-lite"/>
    </source>
</evidence>